<feature type="transmembrane region" description="Helical" evidence="6">
    <location>
        <begin position="86"/>
        <end position="108"/>
    </location>
</feature>
<comment type="caution">
    <text evidence="8">The sequence shown here is derived from an EMBL/GenBank/DDBJ whole genome shotgun (WGS) entry which is preliminary data.</text>
</comment>
<protein>
    <submittedName>
        <fullName evidence="8">Amino acid transporter</fullName>
    </submittedName>
</protein>
<dbReference type="OrthoDB" id="513400at2759"/>
<dbReference type="Gene3D" id="1.20.1740.10">
    <property type="entry name" value="Amino acid/polyamine transporter I"/>
    <property type="match status" value="1"/>
</dbReference>
<feature type="transmembrane region" description="Helical" evidence="6">
    <location>
        <begin position="286"/>
        <end position="309"/>
    </location>
</feature>
<proteinExistence type="predicted"/>
<dbReference type="GO" id="GO:0016020">
    <property type="term" value="C:membrane"/>
    <property type="evidence" value="ECO:0007669"/>
    <property type="project" value="UniProtKB-SubCell"/>
</dbReference>
<dbReference type="PANTHER" id="PTHR22950:SF652">
    <property type="entry name" value="TRANSMEMBRANE AMINO ACID TRANSPORTER FAMILY PROTEIN"/>
    <property type="match status" value="1"/>
</dbReference>
<dbReference type="AlphaFoldDB" id="A0A196SK42"/>
<dbReference type="STRING" id="478820.A0A196SK42"/>
<dbReference type="PANTHER" id="PTHR22950">
    <property type="entry name" value="AMINO ACID TRANSPORTER"/>
    <property type="match status" value="1"/>
</dbReference>
<evidence type="ECO:0000313" key="8">
    <source>
        <dbReference type="EMBL" id="OAO17420.1"/>
    </source>
</evidence>
<feature type="transmembrane region" description="Helical" evidence="6">
    <location>
        <begin position="373"/>
        <end position="390"/>
    </location>
</feature>
<feature type="transmembrane region" description="Helical" evidence="6">
    <location>
        <begin position="396"/>
        <end position="416"/>
    </location>
</feature>
<keyword evidence="9" id="KW-1185">Reference proteome</keyword>
<dbReference type="InterPro" id="IPR013057">
    <property type="entry name" value="AA_transpt_TM"/>
</dbReference>
<dbReference type="GO" id="GO:0015179">
    <property type="term" value="F:L-amino acid transmembrane transporter activity"/>
    <property type="evidence" value="ECO:0007669"/>
    <property type="project" value="TreeGrafter"/>
</dbReference>
<feature type="transmembrane region" description="Helical" evidence="6">
    <location>
        <begin position="206"/>
        <end position="226"/>
    </location>
</feature>
<feature type="region of interest" description="Disordered" evidence="5">
    <location>
        <begin position="1"/>
        <end position="46"/>
    </location>
</feature>
<evidence type="ECO:0000256" key="2">
    <source>
        <dbReference type="ARBA" id="ARBA00022692"/>
    </source>
</evidence>
<sequence>MSDTQKPIEVTFEKTAEPAVKEDKPAEQTNVTLPDVPAKESSSAAKWDNPHSFEGASFGSTVVNIVNTVIGAGVLSIAFSIRQAGILGSIILIILVLIPSYITTYYLASATVYTNESIYGRVGEKLCNKAVGVLSDFTLVLLDFGIDVAYMNVLFKQIVDICTELFNIGEFVNKNKTLISFLVSLFILFPLCSIKTMDALKFTSTVAVVCVVIFVLACIYLGFANISQTKSELHMWPTDFSGLSTAFAVFVLCFCSHVNTTKITAELKYTTGKSKFDTKVKKSSRATITAYTICALSYFFVGVCGYMAFGNGIKGSILDSLENTDIWFKPVVRVGYGLVVLFSYPILGFPACNTIDSYIFKGERTLVRRVSQGFIWVMISFLLAVLIPQLEMIFGVTGSFCGVLIVFVWPALYYLAMVKKEKAKPADQRSKWFIFNICDVITAWIILVIGIILCVLCTGLEISKLVK</sequence>
<reference evidence="8 9" key="1">
    <citation type="submission" date="2016-05" db="EMBL/GenBank/DDBJ databases">
        <title>Nuclear genome of Blastocystis sp. subtype 1 NandII.</title>
        <authorList>
            <person name="Gentekaki E."/>
            <person name="Curtis B."/>
            <person name="Stairs C."/>
            <person name="Eme L."/>
            <person name="Herman E."/>
            <person name="Klimes V."/>
            <person name="Arias M.C."/>
            <person name="Elias M."/>
            <person name="Hilliou F."/>
            <person name="Klute M."/>
            <person name="Malik S.-B."/>
            <person name="Pightling A."/>
            <person name="Rachubinski R."/>
            <person name="Salas D."/>
            <person name="Schlacht A."/>
            <person name="Suga H."/>
            <person name="Archibald J."/>
            <person name="Ball S.G."/>
            <person name="Clark G."/>
            <person name="Dacks J."/>
            <person name="Van Der Giezen M."/>
            <person name="Tsaousis A."/>
            <person name="Roger A."/>
        </authorList>
    </citation>
    <scope>NUCLEOTIDE SEQUENCE [LARGE SCALE GENOMIC DNA]</scope>
    <source>
        <strain evidence="9">ATCC 50177 / NandII</strain>
    </source>
</reference>
<feature type="transmembrane region" description="Helical" evidence="6">
    <location>
        <begin position="246"/>
        <end position="265"/>
    </location>
</feature>
<feature type="compositionally biased region" description="Basic and acidic residues" evidence="5">
    <location>
        <begin position="11"/>
        <end position="26"/>
    </location>
</feature>
<feature type="transmembrane region" description="Helical" evidence="6">
    <location>
        <begin position="177"/>
        <end position="194"/>
    </location>
</feature>
<keyword evidence="2 6" id="KW-0812">Transmembrane</keyword>
<evidence type="ECO:0000256" key="6">
    <source>
        <dbReference type="SAM" id="Phobius"/>
    </source>
</evidence>
<evidence type="ECO:0000313" key="9">
    <source>
        <dbReference type="Proteomes" id="UP000078348"/>
    </source>
</evidence>
<name>A0A196SK42_BLAHN</name>
<dbReference type="Pfam" id="PF01490">
    <property type="entry name" value="Aa_trans"/>
    <property type="match status" value="1"/>
</dbReference>
<keyword evidence="4 6" id="KW-0472">Membrane</keyword>
<feature type="transmembrane region" description="Helical" evidence="6">
    <location>
        <begin position="437"/>
        <end position="462"/>
    </location>
</feature>
<comment type="subcellular location">
    <subcellularLocation>
        <location evidence="1">Membrane</location>
        <topology evidence="1">Multi-pass membrane protein</topology>
    </subcellularLocation>
</comment>
<evidence type="ECO:0000256" key="4">
    <source>
        <dbReference type="ARBA" id="ARBA00023136"/>
    </source>
</evidence>
<dbReference type="EMBL" id="LXWW01000031">
    <property type="protein sequence ID" value="OAO17420.1"/>
    <property type="molecule type" value="Genomic_DNA"/>
</dbReference>
<feature type="transmembrane region" description="Helical" evidence="6">
    <location>
        <begin position="56"/>
        <end position="79"/>
    </location>
</feature>
<gene>
    <name evidence="8" type="ORF">AV274_0837</name>
</gene>
<evidence type="ECO:0000256" key="5">
    <source>
        <dbReference type="SAM" id="MobiDB-lite"/>
    </source>
</evidence>
<evidence type="ECO:0000256" key="3">
    <source>
        <dbReference type="ARBA" id="ARBA00022989"/>
    </source>
</evidence>
<feature type="domain" description="Amino acid transporter transmembrane" evidence="7">
    <location>
        <begin position="55"/>
        <end position="452"/>
    </location>
</feature>
<evidence type="ECO:0000259" key="7">
    <source>
        <dbReference type="Pfam" id="PF01490"/>
    </source>
</evidence>
<dbReference type="Proteomes" id="UP000078348">
    <property type="component" value="Unassembled WGS sequence"/>
</dbReference>
<evidence type="ECO:0000256" key="1">
    <source>
        <dbReference type="ARBA" id="ARBA00004141"/>
    </source>
</evidence>
<feature type="transmembrane region" description="Helical" evidence="6">
    <location>
        <begin position="334"/>
        <end position="352"/>
    </location>
</feature>
<keyword evidence="3 6" id="KW-1133">Transmembrane helix</keyword>
<accession>A0A196SK42</accession>
<organism evidence="8 9">
    <name type="scientific">Blastocystis sp. subtype 1 (strain ATCC 50177 / NandII)</name>
    <dbReference type="NCBI Taxonomy" id="478820"/>
    <lineage>
        <taxon>Eukaryota</taxon>
        <taxon>Sar</taxon>
        <taxon>Stramenopiles</taxon>
        <taxon>Bigyra</taxon>
        <taxon>Opalozoa</taxon>
        <taxon>Opalinata</taxon>
        <taxon>Blastocystidae</taxon>
        <taxon>Blastocystis</taxon>
    </lineage>
</organism>